<keyword evidence="5 7" id="KW-1133">Transmembrane helix</keyword>
<evidence type="ECO:0000256" key="7">
    <source>
        <dbReference type="RuleBase" id="RU363032"/>
    </source>
</evidence>
<gene>
    <name evidence="10" type="ORF">EHYA_07086</name>
</gene>
<dbReference type="PROSITE" id="PS50928">
    <property type="entry name" value="ABC_TM1"/>
    <property type="match status" value="1"/>
</dbReference>
<feature type="transmembrane region" description="Helical" evidence="7">
    <location>
        <begin position="265"/>
        <end position="289"/>
    </location>
</feature>
<sequence>MSSPPTMADAPTPVDASAPAEAAPSADPGPRAPMRLLRAVGARLVAVASVLLGAATLAFVGLKLLPGDPVATLLGPQTTASPAVRAQIRADYGFDEPVLRQYLHYLGELLHGRLGESYQLQQPVSALIGEQFRPTLELASAALGLAVVIAVVSAITTAGRRSGLRSALSAWELVAVSTPSFWLGIVLLTVFSFRLQWFPVAGTEGVQTLVLPAVTLALPIAGVLAQVLREGLETALAEPFVVTARARGLSRIAVRVRHAFRHAAIPLLTLSGWLTGTLLGGTVLVEKVFARPGIGALTLQSVNTKDMPVVMGVVLLAALVFVVISQVTDLLYLVIDPRLRKG</sequence>
<dbReference type="InterPro" id="IPR000515">
    <property type="entry name" value="MetI-like"/>
</dbReference>
<dbReference type="GO" id="GO:0005886">
    <property type="term" value="C:plasma membrane"/>
    <property type="evidence" value="ECO:0007669"/>
    <property type="project" value="UniProtKB-SubCell"/>
</dbReference>
<evidence type="ECO:0000256" key="2">
    <source>
        <dbReference type="ARBA" id="ARBA00022448"/>
    </source>
</evidence>
<reference evidence="10 11" key="1">
    <citation type="submission" date="2018-12" db="EMBL/GenBank/DDBJ databases">
        <title>Draft genome sequence of Embleya hyalina NBRC 13850T.</title>
        <authorList>
            <person name="Komaki H."/>
            <person name="Hosoyama A."/>
            <person name="Kimura A."/>
            <person name="Ichikawa N."/>
            <person name="Tamura T."/>
        </authorList>
    </citation>
    <scope>NUCLEOTIDE SEQUENCE [LARGE SCALE GENOMIC DNA]</scope>
    <source>
        <strain evidence="10 11">NBRC 13850</strain>
    </source>
</reference>
<organism evidence="10 11">
    <name type="scientific">Embleya hyalina</name>
    <dbReference type="NCBI Taxonomy" id="516124"/>
    <lineage>
        <taxon>Bacteria</taxon>
        <taxon>Bacillati</taxon>
        <taxon>Actinomycetota</taxon>
        <taxon>Actinomycetes</taxon>
        <taxon>Kitasatosporales</taxon>
        <taxon>Streptomycetaceae</taxon>
        <taxon>Embleya</taxon>
    </lineage>
</organism>
<dbReference type="Pfam" id="PF19300">
    <property type="entry name" value="BPD_transp_1_N"/>
    <property type="match status" value="1"/>
</dbReference>
<evidence type="ECO:0000256" key="4">
    <source>
        <dbReference type="ARBA" id="ARBA00022692"/>
    </source>
</evidence>
<dbReference type="EMBL" id="BIFH01000032">
    <property type="protein sequence ID" value="GCD99366.1"/>
    <property type="molecule type" value="Genomic_DNA"/>
</dbReference>
<proteinExistence type="inferred from homology"/>
<dbReference type="AlphaFoldDB" id="A0A401YXL7"/>
<evidence type="ECO:0000256" key="6">
    <source>
        <dbReference type="ARBA" id="ARBA00023136"/>
    </source>
</evidence>
<dbReference type="InterPro" id="IPR035906">
    <property type="entry name" value="MetI-like_sf"/>
</dbReference>
<comment type="subcellular location">
    <subcellularLocation>
        <location evidence="1 7">Cell membrane</location>
        <topology evidence="1 7">Multi-pass membrane protein</topology>
    </subcellularLocation>
</comment>
<keyword evidence="4 7" id="KW-0812">Transmembrane</keyword>
<protein>
    <submittedName>
        <fullName evidence="10">ABC transporter permease</fullName>
    </submittedName>
</protein>
<dbReference type="RefSeq" id="WP_246127100.1">
    <property type="nucleotide sequence ID" value="NZ_BIFH01000032.1"/>
</dbReference>
<feature type="transmembrane region" description="Helical" evidence="7">
    <location>
        <begin position="170"/>
        <end position="193"/>
    </location>
</feature>
<feature type="transmembrane region" description="Helical" evidence="7">
    <location>
        <begin position="309"/>
        <end position="335"/>
    </location>
</feature>
<evidence type="ECO:0000256" key="8">
    <source>
        <dbReference type="SAM" id="MobiDB-lite"/>
    </source>
</evidence>
<dbReference type="PANTHER" id="PTHR43163">
    <property type="entry name" value="DIPEPTIDE TRANSPORT SYSTEM PERMEASE PROTEIN DPPB-RELATED"/>
    <property type="match status" value="1"/>
</dbReference>
<evidence type="ECO:0000313" key="10">
    <source>
        <dbReference type="EMBL" id="GCD99366.1"/>
    </source>
</evidence>
<accession>A0A401YXL7</accession>
<feature type="compositionally biased region" description="Low complexity" evidence="8">
    <location>
        <begin position="13"/>
        <end position="30"/>
    </location>
</feature>
<dbReference type="SUPFAM" id="SSF161098">
    <property type="entry name" value="MetI-like"/>
    <property type="match status" value="1"/>
</dbReference>
<feature type="transmembrane region" description="Helical" evidence="7">
    <location>
        <begin position="205"/>
        <end position="228"/>
    </location>
</feature>
<feature type="transmembrane region" description="Helical" evidence="7">
    <location>
        <begin position="138"/>
        <end position="158"/>
    </location>
</feature>
<keyword evidence="3" id="KW-1003">Cell membrane</keyword>
<evidence type="ECO:0000256" key="1">
    <source>
        <dbReference type="ARBA" id="ARBA00004651"/>
    </source>
</evidence>
<evidence type="ECO:0000313" key="11">
    <source>
        <dbReference type="Proteomes" id="UP000286931"/>
    </source>
</evidence>
<feature type="transmembrane region" description="Helical" evidence="7">
    <location>
        <begin position="44"/>
        <end position="65"/>
    </location>
</feature>
<keyword evidence="11" id="KW-1185">Reference proteome</keyword>
<name>A0A401YXL7_9ACTN</name>
<evidence type="ECO:0000259" key="9">
    <source>
        <dbReference type="PROSITE" id="PS50928"/>
    </source>
</evidence>
<dbReference type="GO" id="GO:0071916">
    <property type="term" value="F:dipeptide transmembrane transporter activity"/>
    <property type="evidence" value="ECO:0007669"/>
    <property type="project" value="TreeGrafter"/>
</dbReference>
<dbReference type="Pfam" id="PF00528">
    <property type="entry name" value="BPD_transp_1"/>
    <property type="match status" value="1"/>
</dbReference>
<dbReference type="PANTHER" id="PTHR43163:SF6">
    <property type="entry name" value="DIPEPTIDE TRANSPORT SYSTEM PERMEASE PROTEIN DPPB-RELATED"/>
    <property type="match status" value="1"/>
</dbReference>
<comment type="caution">
    <text evidence="10">The sequence shown here is derived from an EMBL/GenBank/DDBJ whole genome shotgun (WGS) entry which is preliminary data.</text>
</comment>
<feature type="domain" description="ABC transmembrane type-1" evidence="9">
    <location>
        <begin position="132"/>
        <end position="332"/>
    </location>
</feature>
<keyword evidence="2 7" id="KW-0813">Transport</keyword>
<feature type="region of interest" description="Disordered" evidence="8">
    <location>
        <begin position="1"/>
        <end position="30"/>
    </location>
</feature>
<comment type="similarity">
    <text evidence="7">Belongs to the binding-protein-dependent transport system permease family.</text>
</comment>
<evidence type="ECO:0000256" key="5">
    <source>
        <dbReference type="ARBA" id="ARBA00022989"/>
    </source>
</evidence>
<dbReference type="Gene3D" id="1.10.3720.10">
    <property type="entry name" value="MetI-like"/>
    <property type="match status" value="1"/>
</dbReference>
<keyword evidence="6 7" id="KW-0472">Membrane</keyword>
<dbReference type="CDD" id="cd06261">
    <property type="entry name" value="TM_PBP2"/>
    <property type="match status" value="1"/>
</dbReference>
<evidence type="ECO:0000256" key="3">
    <source>
        <dbReference type="ARBA" id="ARBA00022475"/>
    </source>
</evidence>
<dbReference type="Proteomes" id="UP000286931">
    <property type="component" value="Unassembled WGS sequence"/>
</dbReference>
<dbReference type="InterPro" id="IPR045621">
    <property type="entry name" value="BPD_transp_1_N"/>
</dbReference>